<sequence>MRIAFVVGRFPALSETFILNQITGLLDRGHEVDIYADKAEDFAQMHSEVEQYKLRERTYYLGMAGGRLQRTVKGLGLLLANLPKKPGVLGRSLDGKKYNFAKYREQGSFMRLLYATIPLIDKKPYDVFHCHFAAYGLRAVLLREIGAISGKILTTFHGFDVSSYARQTNPEFYQKLFALGDAYTVNTTFTANNAISLGCPPEKIIKLPVGLDMSGYSFTDRTLSPATPVKILTVGRLVEKKGMEYSIRAVAQVARTFDQIEYNIVGSGELKSSLEKLIAELGMTDKIHLLGPRNTEELRHLYAESHIFILSSVTAADGDQEGQGLVLQEAQATGLPVLSTWHNGIPDGLLDGKSGFLVPERDVDALAQKLHYLIEQPQLRLEMGKTGREFVEERYDINRLNDRLVEIYRQL</sequence>
<dbReference type="GO" id="GO:0016757">
    <property type="term" value="F:glycosyltransferase activity"/>
    <property type="evidence" value="ECO:0007669"/>
    <property type="project" value="UniProtKB-KW"/>
</dbReference>
<reference evidence="6" key="1">
    <citation type="journal article" date="2020" name="mSystems">
        <title>Genome- and Community-Level Interaction Insights into Carbon Utilization and Element Cycling Functions of Hydrothermarchaeota in Hydrothermal Sediment.</title>
        <authorList>
            <person name="Zhou Z."/>
            <person name="Liu Y."/>
            <person name="Xu W."/>
            <person name="Pan J."/>
            <person name="Luo Z.H."/>
            <person name="Li M."/>
        </authorList>
    </citation>
    <scope>NUCLEOTIDE SEQUENCE [LARGE SCALE GENOMIC DNA]</scope>
    <source>
        <strain evidence="6">SpSt-374</strain>
    </source>
</reference>
<dbReference type="Gene3D" id="3.40.50.2000">
    <property type="entry name" value="Glycogen Phosphorylase B"/>
    <property type="match status" value="2"/>
</dbReference>
<dbReference type="EMBL" id="DSPX01000165">
    <property type="protein sequence ID" value="HGG02124.1"/>
    <property type="molecule type" value="Genomic_DNA"/>
</dbReference>
<comment type="caution">
    <text evidence="6">The sequence shown here is derived from an EMBL/GenBank/DDBJ whole genome shotgun (WGS) entry which is preliminary data.</text>
</comment>
<dbReference type="PANTHER" id="PTHR12526:SF640">
    <property type="entry name" value="COLANIC ACID BIOSYNTHESIS GLYCOSYLTRANSFERASE WCAL-RELATED"/>
    <property type="match status" value="1"/>
</dbReference>
<dbReference type="SUPFAM" id="SSF53756">
    <property type="entry name" value="UDP-Glycosyltransferase/glycogen phosphorylase"/>
    <property type="match status" value="1"/>
</dbReference>
<evidence type="ECO:0000259" key="4">
    <source>
        <dbReference type="Pfam" id="PF00534"/>
    </source>
</evidence>
<dbReference type="AlphaFoldDB" id="A0A7C3ZNH3"/>
<name>A0A7C3ZNH3_9CYAN</name>
<protein>
    <submittedName>
        <fullName evidence="6">Colanic acid biosynthesis glycosyltransferase WcaL</fullName>
    </submittedName>
</protein>
<keyword evidence="3 6" id="KW-0808">Transferase</keyword>
<dbReference type="InterPro" id="IPR028098">
    <property type="entry name" value="Glyco_trans_4-like_N"/>
</dbReference>
<comment type="similarity">
    <text evidence="1">Belongs to the glycosyltransferase group 1 family. Glycosyltransferase 4 subfamily.</text>
</comment>
<evidence type="ECO:0000259" key="5">
    <source>
        <dbReference type="Pfam" id="PF13439"/>
    </source>
</evidence>
<gene>
    <name evidence="6" type="ORF">ENR15_16135</name>
</gene>
<dbReference type="InterPro" id="IPR001296">
    <property type="entry name" value="Glyco_trans_1"/>
</dbReference>
<evidence type="ECO:0000256" key="3">
    <source>
        <dbReference type="ARBA" id="ARBA00022679"/>
    </source>
</evidence>
<evidence type="ECO:0000256" key="2">
    <source>
        <dbReference type="ARBA" id="ARBA00022676"/>
    </source>
</evidence>
<dbReference type="Pfam" id="PF00534">
    <property type="entry name" value="Glycos_transf_1"/>
    <property type="match status" value="1"/>
</dbReference>
<keyword evidence="2" id="KW-0328">Glycosyltransferase</keyword>
<organism evidence="6">
    <name type="scientific">Planktothricoides sp. SpSt-374</name>
    <dbReference type="NCBI Taxonomy" id="2282167"/>
    <lineage>
        <taxon>Bacteria</taxon>
        <taxon>Bacillati</taxon>
        <taxon>Cyanobacteriota</taxon>
        <taxon>Cyanophyceae</taxon>
        <taxon>Oscillatoriophycideae</taxon>
        <taxon>Oscillatoriales</taxon>
        <taxon>Oscillatoriaceae</taxon>
        <taxon>Planktothricoides</taxon>
    </lineage>
</organism>
<dbReference type="Pfam" id="PF13439">
    <property type="entry name" value="Glyco_transf_4"/>
    <property type="match status" value="1"/>
</dbReference>
<feature type="domain" description="Glycosyltransferase subfamily 4-like N-terminal" evidence="5">
    <location>
        <begin position="15"/>
        <end position="213"/>
    </location>
</feature>
<proteinExistence type="inferred from homology"/>
<accession>A0A7C3ZNH3</accession>
<dbReference type="PANTHER" id="PTHR12526">
    <property type="entry name" value="GLYCOSYLTRANSFERASE"/>
    <property type="match status" value="1"/>
</dbReference>
<evidence type="ECO:0000256" key="1">
    <source>
        <dbReference type="ARBA" id="ARBA00009481"/>
    </source>
</evidence>
<evidence type="ECO:0000313" key="6">
    <source>
        <dbReference type="EMBL" id="HGG02124.1"/>
    </source>
</evidence>
<feature type="domain" description="Glycosyl transferase family 1" evidence="4">
    <location>
        <begin position="223"/>
        <end position="389"/>
    </location>
</feature>